<sequence>MEQAVSERGFAVEVRRFVTEHHRRRRIAITVHVGVPGGARRDLVPDPGWDAGLRADVLGRLLDSYASHDVCSLWLSRGGGAAATDADLAWLRAARVAGPARGLPVESFVVVTRAGWWDLLTGRSRTWARARPLADRGG</sequence>
<dbReference type="EMBL" id="BMKQ01000001">
    <property type="protein sequence ID" value="GGF32484.1"/>
    <property type="molecule type" value="Genomic_DNA"/>
</dbReference>
<dbReference type="RefSeq" id="WP_188777483.1">
    <property type="nucleotide sequence ID" value="NZ_BMKQ01000001.1"/>
</dbReference>
<comment type="caution">
    <text evidence="1">The sequence shown here is derived from an EMBL/GenBank/DDBJ whole genome shotgun (WGS) entry which is preliminary data.</text>
</comment>
<evidence type="ECO:0000313" key="1">
    <source>
        <dbReference type="EMBL" id="GGF32484.1"/>
    </source>
</evidence>
<gene>
    <name evidence="1" type="ORF">GCM10011519_02350</name>
</gene>
<reference evidence="1" key="2">
    <citation type="submission" date="2020-09" db="EMBL/GenBank/DDBJ databases">
        <authorList>
            <person name="Sun Q."/>
            <person name="Zhou Y."/>
        </authorList>
    </citation>
    <scope>NUCLEOTIDE SEQUENCE</scope>
    <source>
        <strain evidence="1">CGMCC 1.16067</strain>
    </source>
</reference>
<organism evidence="1 2">
    <name type="scientific">Marmoricola endophyticus</name>
    <dbReference type="NCBI Taxonomy" id="2040280"/>
    <lineage>
        <taxon>Bacteria</taxon>
        <taxon>Bacillati</taxon>
        <taxon>Actinomycetota</taxon>
        <taxon>Actinomycetes</taxon>
        <taxon>Propionibacteriales</taxon>
        <taxon>Nocardioidaceae</taxon>
        <taxon>Marmoricola</taxon>
    </lineage>
</organism>
<evidence type="ECO:0000313" key="2">
    <source>
        <dbReference type="Proteomes" id="UP000649179"/>
    </source>
</evidence>
<proteinExistence type="predicted"/>
<dbReference type="Proteomes" id="UP000649179">
    <property type="component" value="Unassembled WGS sequence"/>
</dbReference>
<name>A0A917B9T8_9ACTN</name>
<accession>A0A917B9T8</accession>
<protein>
    <submittedName>
        <fullName evidence="1">Uncharacterized protein</fullName>
    </submittedName>
</protein>
<reference evidence="1" key="1">
    <citation type="journal article" date="2014" name="Int. J. Syst. Evol. Microbiol.">
        <title>Complete genome sequence of Corynebacterium casei LMG S-19264T (=DSM 44701T), isolated from a smear-ripened cheese.</title>
        <authorList>
            <consortium name="US DOE Joint Genome Institute (JGI-PGF)"/>
            <person name="Walter F."/>
            <person name="Albersmeier A."/>
            <person name="Kalinowski J."/>
            <person name="Ruckert C."/>
        </authorList>
    </citation>
    <scope>NUCLEOTIDE SEQUENCE</scope>
    <source>
        <strain evidence="1">CGMCC 1.16067</strain>
    </source>
</reference>
<keyword evidence="2" id="KW-1185">Reference proteome</keyword>
<dbReference type="AlphaFoldDB" id="A0A917B9T8"/>